<feature type="compositionally biased region" description="Basic and acidic residues" evidence="1">
    <location>
        <begin position="361"/>
        <end position="418"/>
    </location>
</feature>
<feature type="region of interest" description="Disordered" evidence="1">
    <location>
        <begin position="473"/>
        <end position="545"/>
    </location>
</feature>
<feature type="region of interest" description="Disordered" evidence="1">
    <location>
        <begin position="361"/>
        <end position="460"/>
    </location>
</feature>
<feature type="region of interest" description="Disordered" evidence="1">
    <location>
        <begin position="259"/>
        <end position="304"/>
    </location>
</feature>
<evidence type="ECO:0000313" key="3">
    <source>
        <dbReference type="Proteomes" id="UP001172684"/>
    </source>
</evidence>
<name>A0ABQ9P0A1_9PEZI</name>
<reference evidence="2" key="1">
    <citation type="submission" date="2022-10" db="EMBL/GenBank/DDBJ databases">
        <title>Culturing micro-colonial fungi from biological soil crusts in the Mojave desert and describing Neophaeococcomyces mojavensis, and introducing the new genera and species Taxawa tesnikishii.</title>
        <authorList>
            <person name="Kurbessoian T."/>
            <person name="Stajich J.E."/>
        </authorList>
    </citation>
    <scope>NUCLEOTIDE SEQUENCE</scope>
    <source>
        <strain evidence="2">TK_1</strain>
    </source>
</reference>
<feature type="compositionally biased region" description="Pro residues" evidence="1">
    <location>
        <begin position="335"/>
        <end position="347"/>
    </location>
</feature>
<protein>
    <submittedName>
        <fullName evidence="2">Uncharacterized protein</fullName>
    </submittedName>
</protein>
<comment type="caution">
    <text evidence="2">The sequence shown here is derived from an EMBL/GenBank/DDBJ whole genome shotgun (WGS) entry which is preliminary data.</text>
</comment>
<evidence type="ECO:0000256" key="1">
    <source>
        <dbReference type="SAM" id="MobiDB-lite"/>
    </source>
</evidence>
<organism evidence="2 3">
    <name type="scientific">Coniosporium apollinis</name>
    <dbReference type="NCBI Taxonomy" id="61459"/>
    <lineage>
        <taxon>Eukaryota</taxon>
        <taxon>Fungi</taxon>
        <taxon>Dikarya</taxon>
        <taxon>Ascomycota</taxon>
        <taxon>Pezizomycotina</taxon>
        <taxon>Dothideomycetes</taxon>
        <taxon>Dothideomycetes incertae sedis</taxon>
        <taxon>Coniosporium</taxon>
    </lineage>
</organism>
<keyword evidence="3" id="KW-1185">Reference proteome</keyword>
<dbReference type="EMBL" id="JAPDRL010000013">
    <property type="protein sequence ID" value="KAJ9667406.1"/>
    <property type="molecule type" value="Genomic_DNA"/>
</dbReference>
<dbReference type="Proteomes" id="UP001172684">
    <property type="component" value="Unassembled WGS sequence"/>
</dbReference>
<feature type="region of interest" description="Disordered" evidence="1">
    <location>
        <begin position="318"/>
        <end position="347"/>
    </location>
</feature>
<sequence>MLDENLPTFFLKPSPDSIAHHRAYYFSQHGSEPELAYSVRHLDPASPTSKNIYAAALFDSHNPDVLFAEVLVKPAWTHPTLSQEEIRKNGGVPPPPQPILPTEFTIQLYNPEQQVVVTQKTGTWSGSSSYEFSLPQHTFRLPSGSALDRSLHDPSADASTPKLNFVWKRESKLSKDFTCFLTGKSTDPQGRKKSKEPDIAIALFNSLREVTIIEPNLYRVDVEDPKGLEVVLLLGAAVIKDLYFVPIKEAFNIGETVRKNSGGLLGRKNSAPLDPAASNAHVPSQPSPPAHNGIVPGQPLPSQRPAAANALYQPRRKLSPNEQKRQSLPPLQTNPTPPKQSQPPPIDPRAQWAIEAETARLRQQQEAEERDRRRAEEIQRRERLRAEEAEAKRIKKMVEAEDKERRRRQAEVDKETERLRKKYGTQENLAPAPVLGPQRHSAPLLQQPYPRPTGPSQPQVWIPRPVQAVVQPRPPQQVRPVNGPYLQHAGHRPSASTSTFFSGGGSLQPGEEQKMKSRKKSFWGLRSQSEGANTNKLAKKKSSMF</sequence>
<feature type="compositionally biased region" description="Polar residues" evidence="1">
    <location>
        <begin position="526"/>
        <end position="536"/>
    </location>
</feature>
<proteinExistence type="predicted"/>
<accession>A0ABQ9P0A1</accession>
<evidence type="ECO:0000313" key="2">
    <source>
        <dbReference type="EMBL" id="KAJ9667406.1"/>
    </source>
</evidence>
<gene>
    <name evidence="2" type="ORF">H2201_002607</name>
</gene>